<organism evidence="1 2">
    <name type="scientific">Trichoderma longibrachiatum ATCC 18648</name>
    <dbReference type="NCBI Taxonomy" id="983965"/>
    <lineage>
        <taxon>Eukaryota</taxon>
        <taxon>Fungi</taxon>
        <taxon>Dikarya</taxon>
        <taxon>Ascomycota</taxon>
        <taxon>Pezizomycotina</taxon>
        <taxon>Sordariomycetes</taxon>
        <taxon>Hypocreomycetidae</taxon>
        <taxon>Hypocreales</taxon>
        <taxon>Hypocreaceae</taxon>
        <taxon>Trichoderma</taxon>
    </lineage>
</organism>
<keyword evidence="2" id="KW-1185">Reference proteome</keyword>
<name>A0A2T4CAD9_TRILO</name>
<protein>
    <submittedName>
        <fullName evidence="1">Uncharacterized protein</fullName>
    </submittedName>
</protein>
<dbReference type="EMBL" id="KZ679129">
    <property type="protein sequence ID" value="PTB78482.1"/>
    <property type="molecule type" value="Genomic_DNA"/>
</dbReference>
<accession>A0A2T4CAD9</accession>
<reference evidence="1 2" key="1">
    <citation type="submission" date="2016-07" db="EMBL/GenBank/DDBJ databases">
        <title>Multiple horizontal gene transfer events from other fungi enriched the ability of initially mycotrophic Trichoderma (Ascomycota) to feed on dead plant biomass.</title>
        <authorList>
            <consortium name="DOE Joint Genome Institute"/>
            <person name="Aerts A."/>
            <person name="Atanasova L."/>
            <person name="Chenthamara K."/>
            <person name="Zhang J."/>
            <person name="Grujic M."/>
            <person name="Henrissat B."/>
            <person name="Kuo A."/>
            <person name="Salamov A."/>
            <person name="Lipzen A."/>
            <person name="Labutti K."/>
            <person name="Barry K."/>
            <person name="Miao Y."/>
            <person name="Rahimi M.J."/>
            <person name="Shen Q."/>
            <person name="Grigoriev I.V."/>
            <person name="Kubicek C.P."/>
            <person name="Druzhinina I.S."/>
        </authorList>
    </citation>
    <scope>NUCLEOTIDE SEQUENCE [LARGE SCALE GENOMIC DNA]</scope>
    <source>
        <strain evidence="1 2">ATCC 18648</strain>
    </source>
</reference>
<proteinExistence type="predicted"/>
<gene>
    <name evidence="1" type="ORF">M440DRAFT_262909</name>
</gene>
<evidence type="ECO:0000313" key="2">
    <source>
        <dbReference type="Proteomes" id="UP000240760"/>
    </source>
</evidence>
<sequence>MPKLKDGWTIIGHQILAAQQSSPMPDKCLDGDSFTISAGGKRAQLDPEPGDKIVARQRRHQRLLPTIRLDSLPMARLEEQIGGVMSADMPFVPWLRLGQRVERQRYASLNLGLAEEKLPMPVDGPPYNIQSRCQIVGTIKSGPWKSIVASQLAEEREPTGSTTLQ</sequence>
<dbReference type="Proteomes" id="UP000240760">
    <property type="component" value="Unassembled WGS sequence"/>
</dbReference>
<dbReference type="AlphaFoldDB" id="A0A2T4CAD9"/>
<evidence type="ECO:0000313" key="1">
    <source>
        <dbReference type="EMBL" id="PTB78482.1"/>
    </source>
</evidence>